<dbReference type="AlphaFoldDB" id="A0A7W5YRA4"/>
<evidence type="ECO:0000313" key="5">
    <source>
        <dbReference type="Proteomes" id="UP000579945"/>
    </source>
</evidence>
<dbReference type="InterPro" id="IPR003593">
    <property type="entry name" value="AAA+_ATPase"/>
</dbReference>
<dbReference type="GeneID" id="95389638"/>
<dbReference type="Gene3D" id="3.40.50.300">
    <property type="entry name" value="P-loop containing nucleotide triphosphate hydrolases"/>
    <property type="match status" value="2"/>
</dbReference>
<dbReference type="InterPro" id="IPR027417">
    <property type="entry name" value="P-loop_NTPase"/>
</dbReference>
<evidence type="ECO:0000313" key="4">
    <source>
        <dbReference type="EMBL" id="MBB3727329.1"/>
    </source>
</evidence>
<protein>
    <submittedName>
        <fullName evidence="4">Macrolide transport system ATP-binding/permease protein</fullName>
    </submittedName>
</protein>
<dbReference type="SUPFAM" id="SSF52540">
    <property type="entry name" value="P-loop containing nucleoside triphosphate hydrolases"/>
    <property type="match status" value="2"/>
</dbReference>
<dbReference type="SMART" id="SM00382">
    <property type="entry name" value="AAA"/>
    <property type="match status" value="2"/>
</dbReference>
<keyword evidence="5" id="KW-1185">Reference proteome</keyword>
<dbReference type="FunFam" id="3.40.50.300:FF:000011">
    <property type="entry name" value="Putative ABC transporter ATP-binding component"/>
    <property type="match status" value="1"/>
</dbReference>
<dbReference type="PROSITE" id="PS50893">
    <property type="entry name" value="ABC_TRANSPORTER_2"/>
    <property type="match status" value="1"/>
</dbReference>
<dbReference type="PROSITE" id="PS00211">
    <property type="entry name" value="ABC_TRANSPORTER_1"/>
    <property type="match status" value="2"/>
</dbReference>
<dbReference type="Proteomes" id="UP000579945">
    <property type="component" value="Unassembled WGS sequence"/>
</dbReference>
<keyword evidence="2 4" id="KW-0067">ATP-binding</keyword>
<dbReference type="GO" id="GO:0005524">
    <property type="term" value="F:ATP binding"/>
    <property type="evidence" value="ECO:0007669"/>
    <property type="project" value="UniProtKB-KW"/>
</dbReference>
<dbReference type="RefSeq" id="WP_183647745.1">
    <property type="nucleotide sequence ID" value="NZ_BAAAXX010000020.1"/>
</dbReference>
<gene>
    <name evidence="4" type="ORF">FHR33_003189</name>
</gene>
<dbReference type="EMBL" id="JACIBV010000001">
    <property type="protein sequence ID" value="MBB3727329.1"/>
    <property type="molecule type" value="Genomic_DNA"/>
</dbReference>
<evidence type="ECO:0000259" key="3">
    <source>
        <dbReference type="PROSITE" id="PS50893"/>
    </source>
</evidence>
<dbReference type="Pfam" id="PF00005">
    <property type="entry name" value="ABC_tran"/>
    <property type="match status" value="2"/>
</dbReference>
<organism evidence="4 5">
    <name type="scientific">Nonomuraea dietziae</name>
    <dbReference type="NCBI Taxonomy" id="65515"/>
    <lineage>
        <taxon>Bacteria</taxon>
        <taxon>Bacillati</taxon>
        <taxon>Actinomycetota</taxon>
        <taxon>Actinomycetes</taxon>
        <taxon>Streptosporangiales</taxon>
        <taxon>Streptosporangiaceae</taxon>
        <taxon>Nonomuraea</taxon>
    </lineage>
</organism>
<name>A0A7W5YRA4_9ACTN</name>
<feature type="domain" description="ABC transporter" evidence="3">
    <location>
        <begin position="5"/>
        <end position="247"/>
    </location>
</feature>
<accession>A0A7W5YRA4</accession>
<dbReference type="InterPro" id="IPR017871">
    <property type="entry name" value="ABC_transporter-like_CS"/>
</dbReference>
<dbReference type="GO" id="GO:0016887">
    <property type="term" value="F:ATP hydrolysis activity"/>
    <property type="evidence" value="ECO:0007669"/>
    <property type="project" value="InterPro"/>
</dbReference>
<dbReference type="PANTHER" id="PTHR42855">
    <property type="entry name" value="ABC TRANSPORTER ATP-BINDING SUBUNIT"/>
    <property type="match status" value="1"/>
</dbReference>
<dbReference type="CDD" id="cd03221">
    <property type="entry name" value="ABCF_EF-3"/>
    <property type="match status" value="1"/>
</dbReference>
<comment type="caution">
    <text evidence="4">The sequence shown here is derived from an EMBL/GenBank/DDBJ whole genome shotgun (WGS) entry which is preliminary data.</text>
</comment>
<keyword evidence="1" id="KW-0547">Nucleotide-binding</keyword>
<dbReference type="InterPro" id="IPR003439">
    <property type="entry name" value="ABC_transporter-like_ATP-bd"/>
</dbReference>
<evidence type="ECO:0000256" key="1">
    <source>
        <dbReference type="ARBA" id="ARBA00022741"/>
    </source>
</evidence>
<dbReference type="NCBIfam" id="NF000355">
    <property type="entry name" value="ribo_prot_ABC_F"/>
    <property type="match status" value="1"/>
</dbReference>
<proteinExistence type="predicted"/>
<dbReference type="PANTHER" id="PTHR42855:SF2">
    <property type="entry name" value="DRUG RESISTANCE ABC TRANSPORTER,ATP-BINDING PROTEIN"/>
    <property type="match status" value="1"/>
</dbReference>
<evidence type="ECO:0000256" key="2">
    <source>
        <dbReference type="ARBA" id="ARBA00022840"/>
    </source>
</evidence>
<dbReference type="InterPro" id="IPR051309">
    <property type="entry name" value="ABCF_ATPase"/>
</dbReference>
<reference evidence="4 5" key="1">
    <citation type="submission" date="2020-08" db="EMBL/GenBank/DDBJ databases">
        <title>Sequencing the genomes of 1000 actinobacteria strains.</title>
        <authorList>
            <person name="Klenk H.-P."/>
        </authorList>
    </citation>
    <scope>NUCLEOTIDE SEQUENCE [LARGE SCALE GENOMIC DNA]</scope>
    <source>
        <strain evidence="4 5">DSM 44320</strain>
    </source>
</reference>
<sequence>MTTQLSLHGISKSYGDRLVLDHVSLAVRPGERAGVVGENGSGKSTLLRIMAGLERPDEGSVISTGAGYLGQTLDLPGSHTVQQAVDAALSELRAMERAMQAAAEAEDMTAYGDLLTVFEARGGYEADARVDKSLHGLGLAHVAKERRLDSLSGGEQARLGLACLLAAAPEVMLLDEPTNHLDDSSTAWLEERLREHRGTVVAVSHDRAFLDGVATAIIEVAEGGVTRFGGGYSGFLAEKAAARQRWEQAHQDWLDEVEEVRRFAATTAHRVAAGRAMKDNNKMAYDRNAGRVQSSVASRVRNAQERLRRLEENPVPRPPMPLRFAGAFAAGGSARTLVELPELTIGPGDRLLVTGPNGAGKSTLLRKVAAAAEGAVSVGHLRQDDSFEPGASLLTRYAEGLPGHPDEYRAKLLATGLFAPESLGVRVEALSVGQRRRLALARLLADEHDLLLLDEPTNHLSLTLVEELERALDAYRGALVVVSHDRTLRERFRGARWRLEPCMPL</sequence>